<dbReference type="Gene3D" id="3.20.20.120">
    <property type="entry name" value="Enolase-like C-terminal domain"/>
    <property type="match status" value="1"/>
</dbReference>
<dbReference type="AlphaFoldDB" id="A0A974SI73"/>
<dbReference type="PANTHER" id="PTHR48080:SF3">
    <property type="entry name" value="ENOLASE SUPERFAMILY MEMBER DDB_G0284701"/>
    <property type="match status" value="1"/>
</dbReference>
<evidence type="ECO:0000256" key="2">
    <source>
        <dbReference type="ARBA" id="ARBA00022723"/>
    </source>
</evidence>
<sequence>MSMVDADTDPAPTGSAGKIASVDCFPACLPLKKPLVMSTYRIDAGPVLFVRVRTRDGAEGWGEAAASPIMSGETLVGMVAAVREMIAPQIIGRAVADRSAACAAIRRGMYGNRGALAAVDMALLDLAGHVAGVPAVDLLGGALRRSVEPLWLIGGTGESDRDVADALALHAQSVRRFKLKVGIASVSAEAQTIRRLREALGEDCLIAADANMGWDVQSALRFARAAAPFALAFLEQPTPAGDLARLAAVAAGSPVPIGADENIHAISDILRHHEARAVRGVSLKTIKLGGVTQVVSAGGLCDVLGLSINLAMMMESSLAASAMVHAACAVPNLDWGLSLGNLWLAEDPVVVPLACRDGRVHCPSSPGLGVVVDERRLAALAA</sequence>
<dbReference type="GO" id="GO:0003824">
    <property type="term" value="F:catalytic activity"/>
    <property type="evidence" value="ECO:0007669"/>
    <property type="project" value="UniProtKB-ARBA"/>
</dbReference>
<feature type="domain" description="Mandelate racemase/muconate lactonizing enzyme C-terminal" evidence="3">
    <location>
        <begin position="160"/>
        <end position="256"/>
    </location>
</feature>
<dbReference type="Proteomes" id="UP000596427">
    <property type="component" value="Chromosome"/>
</dbReference>
<dbReference type="InterPro" id="IPR013342">
    <property type="entry name" value="Mandelate_racemase_C"/>
</dbReference>
<keyword evidence="5" id="KW-1185">Reference proteome</keyword>
<proteinExistence type="inferred from homology"/>
<reference evidence="4 5" key="1">
    <citation type="submission" date="2020-10" db="EMBL/GenBank/DDBJ databases">
        <title>Degradation of 1,4-Dioxane by Xanthobacter sp. YN2, via a Novel Group-2 Soluble Di-Iron Monooxygenase.</title>
        <authorList>
            <person name="Ma F."/>
            <person name="Wang Y."/>
            <person name="Yang J."/>
            <person name="Guo H."/>
            <person name="Su D."/>
            <person name="Yu L."/>
        </authorList>
    </citation>
    <scope>NUCLEOTIDE SEQUENCE [LARGE SCALE GENOMIC DNA]</scope>
    <source>
        <strain evidence="4 5">YN2</strain>
    </source>
</reference>
<evidence type="ECO:0000256" key="1">
    <source>
        <dbReference type="ARBA" id="ARBA00008031"/>
    </source>
</evidence>
<organism evidence="4 5">
    <name type="scientific">Xanthobacter dioxanivorans</name>
    <dbReference type="NCBI Taxonomy" id="2528964"/>
    <lineage>
        <taxon>Bacteria</taxon>
        <taxon>Pseudomonadati</taxon>
        <taxon>Pseudomonadota</taxon>
        <taxon>Alphaproteobacteria</taxon>
        <taxon>Hyphomicrobiales</taxon>
        <taxon>Xanthobacteraceae</taxon>
        <taxon>Xanthobacter</taxon>
    </lineage>
</organism>
<keyword evidence="2" id="KW-0479">Metal-binding</keyword>
<dbReference type="SFLD" id="SFLDG00180">
    <property type="entry name" value="muconate_cycloisomerase"/>
    <property type="match status" value="1"/>
</dbReference>
<dbReference type="SUPFAM" id="SSF54826">
    <property type="entry name" value="Enolase N-terminal domain-like"/>
    <property type="match status" value="1"/>
</dbReference>
<dbReference type="Gene3D" id="3.30.390.10">
    <property type="entry name" value="Enolase-like, N-terminal domain"/>
    <property type="match status" value="1"/>
</dbReference>
<evidence type="ECO:0000313" key="5">
    <source>
        <dbReference type="Proteomes" id="UP000596427"/>
    </source>
</evidence>
<dbReference type="RefSeq" id="WP_203193989.1">
    <property type="nucleotide sequence ID" value="NZ_CP063362.1"/>
</dbReference>
<dbReference type="SFLD" id="SFLDS00001">
    <property type="entry name" value="Enolase"/>
    <property type="match status" value="1"/>
</dbReference>
<accession>A0A974SI73</accession>
<dbReference type="InterPro" id="IPR029065">
    <property type="entry name" value="Enolase_C-like"/>
</dbReference>
<dbReference type="KEGG" id="xdi:EZH22_01085"/>
<dbReference type="SFLD" id="SFLDF00009">
    <property type="entry name" value="o-succinylbenzoate_synthase"/>
    <property type="match status" value="1"/>
</dbReference>
<dbReference type="InterPro" id="IPR013341">
    <property type="entry name" value="Mandelate_racemase_N_dom"/>
</dbReference>
<dbReference type="InterPro" id="IPR029017">
    <property type="entry name" value="Enolase-like_N"/>
</dbReference>
<dbReference type="InterPro" id="IPR034593">
    <property type="entry name" value="DgoD-like"/>
</dbReference>
<dbReference type="SMART" id="SM00922">
    <property type="entry name" value="MR_MLE"/>
    <property type="match status" value="1"/>
</dbReference>
<evidence type="ECO:0000259" key="3">
    <source>
        <dbReference type="SMART" id="SM00922"/>
    </source>
</evidence>
<dbReference type="SUPFAM" id="SSF51604">
    <property type="entry name" value="Enolase C-terminal domain-like"/>
    <property type="match status" value="1"/>
</dbReference>
<dbReference type="InterPro" id="IPR036849">
    <property type="entry name" value="Enolase-like_C_sf"/>
</dbReference>
<name>A0A974SI73_9HYPH</name>
<gene>
    <name evidence="4" type="ORF">EZH22_01085</name>
</gene>
<dbReference type="EMBL" id="CP063362">
    <property type="protein sequence ID" value="QRG07076.1"/>
    <property type="molecule type" value="Genomic_DNA"/>
</dbReference>
<comment type="similarity">
    <text evidence="1">Belongs to the mandelate racemase/muconate lactonizing enzyme family.</text>
</comment>
<evidence type="ECO:0000313" key="4">
    <source>
        <dbReference type="EMBL" id="QRG07076.1"/>
    </source>
</evidence>
<dbReference type="GO" id="GO:0046872">
    <property type="term" value="F:metal ion binding"/>
    <property type="evidence" value="ECO:0007669"/>
    <property type="project" value="UniProtKB-KW"/>
</dbReference>
<dbReference type="Pfam" id="PF13378">
    <property type="entry name" value="MR_MLE_C"/>
    <property type="match status" value="1"/>
</dbReference>
<dbReference type="PANTHER" id="PTHR48080">
    <property type="entry name" value="D-GALACTONATE DEHYDRATASE-RELATED"/>
    <property type="match status" value="1"/>
</dbReference>
<protein>
    <recommendedName>
        <fullName evidence="3">Mandelate racemase/muconate lactonizing enzyme C-terminal domain-containing protein</fullName>
    </recommendedName>
</protein>
<dbReference type="Pfam" id="PF02746">
    <property type="entry name" value="MR_MLE_N"/>
    <property type="match status" value="1"/>
</dbReference>